<protein>
    <submittedName>
        <fullName evidence="10">ATP-binding cassette subfamily B protein</fullName>
    </submittedName>
</protein>
<dbReference type="SMART" id="SM00382">
    <property type="entry name" value="AAA"/>
    <property type="match status" value="1"/>
</dbReference>
<feature type="domain" description="ABC transporter" evidence="8">
    <location>
        <begin position="359"/>
        <end position="593"/>
    </location>
</feature>
<evidence type="ECO:0000256" key="7">
    <source>
        <dbReference type="SAM" id="Phobius"/>
    </source>
</evidence>
<feature type="transmembrane region" description="Helical" evidence="7">
    <location>
        <begin position="76"/>
        <end position="98"/>
    </location>
</feature>
<reference evidence="10 11" key="1">
    <citation type="submission" date="2023-07" db="EMBL/GenBank/DDBJ databases">
        <title>Genomic Encyclopedia of Type Strains, Phase IV (KMG-IV): sequencing the most valuable type-strain genomes for metagenomic binning, comparative biology and taxonomic classification.</title>
        <authorList>
            <person name="Goeker M."/>
        </authorList>
    </citation>
    <scope>NUCLEOTIDE SEQUENCE [LARGE SCALE GENOMIC DNA]</scope>
    <source>
        <strain evidence="10 11">DSM 17740</strain>
    </source>
</reference>
<evidence type="ECO:0000256" key="4">
    <source>
        <dbReference type="ARBA" id="ARBA00022840"/>
    </source>
</evidence>
<evidence type="ECO:0000259" key="9">
    <source>
        <dbReference type="PROSITE" id="PS50929"/>
    </source>
</evidence>
<dbReference type="InterPro" id="IPR036640">
    <property type="entry name" value="ABC1_TM_sf"/>
</dbReference>
<keyword evidence="2 7" id="KW-0812">Transmembrane</keyword>
<dbReference type="PROSITE" id="PS50929">
    <property type="entry name" value="ABC_TM1F"/>
    <property type="match status" value="1"/>
</dbReference>
<feature type="transmembrane region" description="Helical" evidence="7">
    <location>
        <begin position="152"/>
        <end position="175"/>
    </location>
</feature>
<evidence type="ECO:0000256" key="6">
    <source>
        <dbReference type="ARBA" id="ARBA00023136"/>
    </source>
</evidence>
<keyword evidence="6 7" id="KW-0472">Membrane</keyword>
<gene>
    <name evidence="10" type="ORF">J2S00_000364</name>
</gene>
<sequence>MSQSLASSHSEQRVAEEKLSRKHVFKRLLGYTRPHWRGLSSAFLVLLLATGADLVGPILVQTFIDDYLTPGLFDWQAIVFLAALYICLHLTSVALTYYQSFSFQKIAQYIIQQLRMDVFSKVQHLGLSFFDRTPGGSLVSRITNDTEAIKELYISVLAIFLQSTVFLLGIFVAMFYLDTRLALFCLALLPLIIAVMSLYRRLSSQAYHITRQKLSLLNAKLNESLQGMGVIQAFRQQQRLRDEYYRITDEHYKAHLKTVRFNGLLLRPATDLIYLVAIVLVLGYFGHQSFLSGVEIGVVWAFVTYLDRFFEPVNMMMMRLSQLQQALVAGERVFGLLDETELAPGQQGTGNPVITSGHIEFRDVTFSYDGKVNVLKNISFEAKPGQTVALVGHTGSGKSSIVNLLLRFYPLKQGQILIDGVPLEHYKDEELRKKVGLVLQDPFLFVGDIRSNITLNDPSFSEQDVQAAARFVQADSFIEKLPRTYQEPVGERGATYSSGQRQLISYARTMVRNPKILVLDEATASVDTETEEAIQEALANMRQGRTTIAIAHRLSTIQEADLILVLHKGEIIERGTHQELLAKKGLYYKMYLLQHGINEKLSVQG</sequence>
<dbReference type="InterPro" id="IPR011527">
    <property type="entry name" value="ABC1_TM_dom"/>
</dbReference>
<dbReference type="PANTHER" id="PTHR43394:SF1">
    <property type="entry name" value="ATP-BINDING CASSETTE SUB-FAMILY B MEMBER 10, MITOCHONDRIAL"/>
    <property type="match status" value="1"/>
</dbReference>
<name>A0ABU0CNX7_9BACI</name>
<comment type="caution">
    <text evidence="10">The sequence shown here is derived from an EMBL/GenBank/DDBJ whole genome shotgun (WGS) entry which is preliminary data.</text>
</comment>
<dbReference type="Pfam" id="PF00005">
    <property type="entry name" value="ABC_tran"/>
    <property type="match status" value="1"/>
</dbReference>
<dbReference type="CDD" id="cd03254">
    <property type="entry name" value="ABCC_Glucan_exporter_like"/>
    <property type="match status" value="1"/>
</dbReference>
<comment type="subcellular location">
    <subcellularLocation>
        <location evidence="1">Cell membrane</location>
        <topology evidence="1">Multi-pass membrane protein</topology>
    </subcellularLocation>
</comment>
<organism evidence="10 11">
    <name type="scientific">Caldalkalibacillus uzonensis</name>
    <dbReference type="NCBI Taxonomy" id="353224"/>
    <lineage>
        <taxon>Bacteria</taxon>
        <taxon>Bacillati</taxon>
        <taxon>Bacillota</taxon>
        <taxon>Bacilli</taxon>
        <taxon>Bacillales</taxon>
        <taxon>Bacillaceae</taxon>
        <taxon>Caldalkalibacillus</taxon>
    </lineage>
</organism>
<feature type="transmembrane region" description="Helical" evidence="7">
    <location>
        <begin position="181"/>
        <end position="199"/>
    </location>
</feature>
<keyword evidence="11" id="KW-1185">Reference proteome</keyword>
<dbReference type="Proteomes" id="UP001232445">
    <property type="component" value="Unassembled WGS sequence"/>
</dbReference>
<proteinExistence type="predicted"/>
<dbReference type="GO" id="GO:0005524">
    <property type="term" value="F:ATP binding"/>
    <property type="evidence" value="ECO:0007669"/>
    <property type="project" value="UniProtKB-KW"/>
</dbReference>
<dbReference type="SUPFAM" id="SSF52540">
    <property type="entry name" value="P-loop containing nucleoside triphosphate hydrolases"/>
    <property type="match status" value="1"/>
</dbReference>
<dbReference type="InterPro" id="IPR003593">
    <property type="entry name" value="AAA+_ATPase"/>
</dbReference>
<dbReference type="InterPro" id="IPR039421">
    <property type="entry name" value="Type_1_exporter"/>
</dbReference>
<evidence type="ECO:0000256" key="2">
    <source>
        <dbReference type="ARBA" id="ARBA00022692"/>
    </source>
</evidence>
<feature type="domain" description="ABC transmembrane type-1" evidence="9">
    <location>
        <begin position="42"/>
        <end position="325"/>
    </location>
</feature>
<accession>A0ABU0CNX7</accession>
<dbReference type="InterPro" id="IPR003439">
    <property type="entry name" value="ABC_transporter-like_ATP-bd"/>
</dbReference>
<evidence type="ECO:0000256" key="1">
    <source>
        <dbReference type="ARBA" id="ARBA00004651"/>
    </source>
</evidence>
<dbReference type="Gene3D" id="1.20.1560.10">
    <property type="entry name" value="ABC transporter type 1, transmembrane domain"/>
    <property type="match status" value="1"/>
</dbReference>
<dbReference type="SUPFAM" id="SSF90123">
    <property type="entry name" value="ABC transporter transmembrane region"/>
    <property type="match status" value="1"/>
</dbReference>
<feature type="transmembrane region" description="Helical" evidence="7">
    <location>
        <begin position="42"/>
        <end position="64"/>
    </location>
</feature>
<dbReference type="PANTHER" id="PTHR43394">
    <property type="entry name" value="ATP-DEPENDENT PERMEASE MDL1, MITOCHONDRIAL"/>
    <property type="match status" value="1"/>
</dbReference>
<dbReference type="RefSeq" id="WP_307334825.1">
    <property type="nucleotide sequence ID" value="NZ_JAUSUQ010000001.1"/>
</dbReference>
<dbReference type="Gene3D" id="3.40.50.300">
    <property type="entry name" value="P-loop containing nucleotide triphosphate hydrolases"/>
    <property type="match status" value="1"/>
</dbReference>
<evidence type="ECO:0000313" key="10">
    <source>
        <dbReference type="EMBL" id="MDQ0337594.1"/>
    </source>
</evidence>
<evidence type="ECO:0000313" key="11">
    <source>
        <dbReference type="Proteomes" id="UP001232445"/>
    </source>
</evidence>
<keyword evidence="4 10" id="KW-0067">ATP-binding</keyword>
<keyword evidence="5 7" id="KW-1133">Transmembrane helix</keyword>
<dbReference type="PROSITE" id="PS50893">
    <property type="entry name" value="ABC_TRANSPORTER_2"/>
    <property type="match status" value="1"/>
</dbReference>
<evidence type="ECO:0000256" key="3">
    <source>
        <dbReference type="ARBA" id="ARBA00022741"/>
    </source>
</evidence>
<dbReference type="CDD" id="cd18544">
    <property type="entry name" value="ABC_6TM_TmrA_like"/>
    <property type="match status" value="1"/>
</dbReference>
<dbReference type="Pfam" id="PF00664">
    <property type="entry name" value="ABC_membrane"/>
    <property type="match status" value="1"/>
</dbReference>
<keyword evidence="3" id="KW-0547">Nucleotide-binding</keyword>
<feature type="transmembrane region" description="Helical" evidence="7">
    <location>
        <begin position="264"/>
        <end position="284"/>
    </location>
</feature>
<dbReference type="EMBL" id="JAUSUQ010000001">
    <property type="protein sequence ID" value="MDQ0337594.1"/>
    <property type="molecule type" value="Genomic_DNA"/>
</dbReference>
<evidence type="ECO:0000259" key="8">
    <source>
        <dbReference type="PROSITE" id="PS50893"/>
    </source>
</evidence>
<evidence type="ECO:0000256" key="5">
    <source>
        <dbReference type="ARBA" id="ARBA00022989"/>
    </source>
</evidence>
<dbReference type="InterPro" id="IPR027417">
    <property type="entry name" value="P-loop_NTPase"/>
</dbReference>